<dbReference type="AlphaFoldDB" id="A0A2H3BYM5"/>
<organism evidence="1 2">
    <name type="scientific">Armillaria solidipes</name>
    <dbReference type="NCBI Taxonomy" id="1076256"/>
    <lineage>
        <taxon>Eukaryota</taxon>
        <taxon>Fungi</taxon>
        <taxon>Dikarya</taxon>
        <taxon>Basidiomycota</taxon>
        <taxon>Agaricomycotina</taxon>
        <taxon>Agaricomycetes</taxon>
        <taxon>Agaricomycetidae</taxon>
        <taxon>Agaricales</taxon>
        <taxon>Marasmiineae</taxon>
        <taxon>Physalacriaceae</taxon>
        <taxon>Armillaria</taxon>
    </lineage>
</organism>
<sequence length="179" mass="21300">MGFRLGRRLEASVVSWIYGYEWFLHVRHFRLVHHSQRVPQLKVQEPQARIIVTKPNTERLCVDLKLSDEIRYLRMDKPNRDTILRDFEQWRSAYFSGFAVSHPMAAGIYFIKQERHEFCFREFHRPRCKHEAATSLSTSPLSLRGGVVAKLAALRRPSFTDKLNFIQVRCHQNVWIFDR</sequence>
<accession>A0A2H3BYM5</accession>
<keyword evidence="2" id="KW-1185">Reference proteome</keyword>
<evidence type="ECO:0000313" key="1">
    <source>
        <dbReference type="EMBL" id="PBK74710.1"/>
    </source>
</evidence>
<name>A0A2H3BYM5_9AGAR</name>
<dbReference type="EMBL" id="KZ293418">
    <property type="protein sequence ID" value="PBK74710.1"/>
    <property type="molecule type" value="Genomic_DNA"/>
</dbReference>
<evidence type="ECO:0000313" key="2">
    <source>
        <dbReference type="Proteomes" id="UP000218334"/>
    </source>
</evidence>
<reference evidence="2" key="1">
    <citation type="journal article" date="2017" name="Nat. Ecol. Evol.">
        <title>Genome expansion and lineage-specific genetic innovations in the forest pathogenic fungi Armillaria.</title>
        <authorList>
            <person name="Sipos G."/>
            <person name="Prasanna A.N."/>
            <person name="Walter M.C."/>
            <person name="O'Connor E."/>
            <person name="Balint B."/>
            <person name="Krizsan K."/>
            <person name="Kiss B."/>
            <person name="Hess J."/>
            <person name="Varga T."/>
            <person name="Slot J."/>
            <person name="Riley R."/>
            <person name="Boka B."/>
            <person name="Rigling D."/>
            <person name="Barry K."/>
            <person name="Lee J."/>
            <person name="Mihaltcheva S."/>
            <person name="LaButti K."/>
            <person name="Lipzen A."/>
            <person name="Waldron R."/>
            <person name="Moloney N.M."/>
            <person name="Sperisen C."/>
            <person name="Kredics L."/>
            <person name="Vagvoelgyi C."/>
            <person name="Patrignani A."/>
            <person name="Fitzpatrick D."/>
            <person name="Nagy I."/>
            <person name="Doyle S."/>
            <person name="Anderson J.B."/>
            <person name="Grigoriev I.V."/>
            <person name="Gueldener U."/>
            <person name="Muensterkoetter M."/>
            <person name="Nagy L.G."/>
        </authorList>
    </citation>
    <scope>NUCLEOTIDE SEQUENCE [LARGE SCALE GENOMIC DNA]</scope>
    <source>
        <strain evidence="2">28-4</strain>
    </source>
</reference>
<protein>
    <submittedName>
        <fullName evidence="1">Uncharacterized protein</fullName>
    </submittedName>
</protein>
<gene>
    <name evidence="1" type="ORF">ARMSODRAFT_487702</name>
</gene>
<dbReference type="Proteomes" id="UP000218334">
    <property type="component" value="Unassembled WGS sequence"/>
</dbReference>
<proteinExistence type="predicted"/>